<accession>A0A1M6KYN9</accession>
<proteinExistence type="predicted"/>
<sequence length="152" mass="17312">MAKIQVITLSERRIVEHEGEFIEVVENERRVPCMLTNFAIAQAQRENIIQNSLVNDLLDIAIKSDGKEVNTEEVLNKVDEEKCLKTIYIGIRGANKNIELTYDEFLQQYHGDYTETLSTYMELVIGLVNKEGNGFANGFAKATKGNRKDKKK</sequence>
<dbReference type="AlphaFoldDB" id="A0A1M6KYN9"/>
<reference evidence="1 2" key="1">
    <citation type="submission" date="2016-11" db="EMBL/GenBank/DDBJ databases">
        <authorList>
            <person name="Jaros S."/>
            <person name="Januszkiewicz K."/>
            <person name="Wedrychowicz H."/>
        </authorList>
    </citation>
    <scope>NUCLEOTIDE SEQUENCE [LARGE SCALE GENOMIC DNA]</scope>
    <source>
        <strain evidence="1 2">DSM 21864</strain>
    </source>
</reference>
<organism evidence="1 2">
    <name type="scientific">Clostridium amylolyticum</name>
    <dbReference type="NCBI Taxonomy" id="1121298"/>
    <lineage>
        <taxon>Bacteria</taxon>
        <taxon>Bacillati</taxon>
        <taxon>Bacillota</taxon>
        <taxon>Clostridia</taxon>
        <taxon>Eubacteriales</taxon>
        <taxon>Clostridiaceae</taxon>
        <taxon>Clostridium</taxon>
    </lineage>
</organism>
<dbReference type="Proteomes" id="UP000184080">
    <property type="component" value="Unassembled WGS sequence"/>
</dbReference>
<gene>
    <name evidence="1" type="ORF">SAMN05444401_3542</name>
</gene>
<dbReference type="OrthoDB" id="2915142at2"/>
<protein>
    <submittedName>
        <fullName evidence="1">Uncharacterized protein</fullName>
    </submittedName>
</protein>
<dbReference type="STRING" id="1121298.SAMN05444401_3542"/>
<name>A0A1M6KYN9_9CLOT</name>
<evidence type="ECO:0000313" key="2">
    <source>
        <dbReference type="Proteomes" id="UP000184080"/>
    </source>
</evidence>
<evidence type="ECO:0000313" key="1">
    <source>
        <dbReference type="EMBL" id="SHJ63999.1"/>
    </source>
</evidence>
<dbReference type="RefSeq" id="WP_073009796.1">
    <property type="nucleotide sequence ID" value="NZ_FQZO01000006.1"/>
</dbReference>
<dbReference type="EMBL" id="FQZO01000006">
    <property type="protein sequence ID" value="SHJ63999.1"/>
    <property type="molecule type" value="Genomic_DNA"/>
</dbReference>
<keyword evidence="2" id="KW-1185">Reference proteome</keyword>